<evidence type="ECO:0000256" key="3">
    <source>
        <dbReference type="ARBA" id="ARBA00022490"/>
    </source>
</evidence>
<dbReference type="GO" id="GO:0005829">
    <property type="term" value="C:cytosol"/>
    <property type="evidence" value="ECO:0007669"/>
    <property type="project" value="TreeGrafter"/>
</dbReference>
<evidence type="ECO:0000256" key="5">
    <source>
        <dbReference type="ARBA" id="ARBA00023210"/>
    </source>
</evidence>
<dbReference type="EMBL" id="UOFO01000045">
    <property type="protein sequence ID" value="VAW84416.1"/>
    <property type="molecule type" value="Genomic_DNA"/>
</dbReference>
<accession>A0A3B0ZUU1</accession>
<proteinExistence type="predicted"/>
<reference evidence="10" key="1">
    <citation type="submission" date="2018-06" db="EMBL/GenBank/DDBJ databases">
        <authorList>
            <person name="Zhirakovskaya E."/>
        </authorList>
    </citation>
    <scope>NUCLEOTIDE SEQUENCE</scope>
</reference>
<comment type="subcellular location">
    <subcellularLocation>
        <location evidence="1">Cytoplasm</location>
    </subcellularLocation>
</comment>
<dbReference type="PANTHER" id="PTHR34981">
    <property type="entry name" value="CELL DIVISION PROTEIN ZAPA"/>
    <property type="match status" value="1"/>
</dbReference>
<evidence type="ECO:0000256" key="7">
    <source>
        <dbReference type="ARBA" id="ARBA00024910"/>
    </source>
</evidence>
<comment type="function">
    <text evidence="7">Activator of cell division through the inhibition of FtsZ GTPase activity, therefore promoting FtsZ assembly into bundles of protofilaments necessary for the formation of the division Z ring. It is recruited early at mid-cell but it is not essential for cell division.</text>
</comment>
<dbReference type="Pfam" id="PF05164">
    <property type="entry name" value="ZapA"/>
    <property type="match status" value="1"/>
</dbReference>
<sequence length="112" mass="12600">MSTNDSVAVTVKILEKEYHISCPPEEQESLIKATLYLNEKMNQTRESGRLVGVDRIAVMAAINIANELLQLKENNEHKEGENVDNIEHFSARLLLLQDKVDAALNNGQQIEL</sequence>
<dbReference type="PANTHER" id="PTHR34981:SF1">
    <property type="entry name" value="CELL DIVISION PROTEIN ZAPA"/>
    <property type="match status" value="1"/>
</dbReference>
<evidence type="ECO:0000256" key="1">
    <source>
        <dbReference type="ARBA" id="ARBA00004496"/>
    </source>
</evidence>
<dbReference type="InterPro" id="IPR036192">
    <property type="entry name" value="Cell_div_ZapA-like_sf"/>
</dbReference>
<dbReference type="GO" id="GO:0000917">
    <property type="term" value="P:division septum assembly"/>
    <property type="evidence" value="ECO:0007669"/>
    <property type="project" value="UniProtKB-KW"/>
</dbReference>
<dbReference type="GO" id="GO:0000921">
    <property type="term" value="P:septin ring assembly"/>
    <property type="evidence" value="ECO:0007669"/>
    <property type="project" value="TreeGrafter"/>
</dbReference>
<keyword evidence="4" id="KW-0132">Cell division</keyword>
<keyword evidence="6" id="KW-0131">Cell cycle</keyword>
<dbReference type="InterPro" id="IPR007838">
    <property type="entry name" value="Cell_div_ZapA-like"/>
</dbReference>
<dbReference type="AlphaFoldDB" id="A0A3B0ZUU1"/>
<evidence type="ECO:0000256" key="2">
    <source>
        <dbReference type="ARBA" id="ARBA00015195"/>
    </source>
</evidence>
<gene>
    <name evidence="10" type="ORF">MNBD_GAMMA16-2023</name>
</gene>
<evidence type="ECO:0000313" key="10">
    <source>
        <dbReference type="EMBL" id="VAW84416.1"/>
    </source>
</evidence>
<comment type="subunit">
    <text evidence="8">Homodimer. Interacts with FtsZ.</text>
</comment>
<name>A0A3B0ZUU1_9ZZZZ</name>
<keyword evidence="5" id="KW-0717">Septation</keyword>
<dbReference type="SUPFAM" id="SSF102829">
    <property type="entry name" value="Cell division protein ZapA-like"/>
    <property type="match status" value="1"/>
</dbReference>
<dbReference type="GO" id="GO:0030428">
    <property type="term" value="C:cell septum"/>
    <property type="evidence" value="ECO:0007669"/>
    <property type="project" value="TreeGrafter"/>
</dbReference>
<protein>
    <recommendedName>
        <fullName evidence="2">Cell division protein ZapA</fullName>
    </recommendedName>
    <alternativeName>
        <fullName evidence="9">Z ring-associated protein ZapA</fullName>
    </alternativeName>
</protein>
<dbReference type="GO" id="GO:0043093">
    <property type="term" value="P:FtsZ-dependent cytokinesis"/>
    <property type="evidence" value="ECO:0007669"/>
    <property type="project" value="TreeGrafter"/>
</dbReference>
<evidence type="ECO:0000256" key="6">
    <source>
        <dbReference type="ARBA" id="ARBA00023306"/>
    </source>
</evidence>
<dbReference type="Gene3D" id="3.30.160.880">
    <property type="entry name" value="Cell division protein ZapA protomer, N-terminal domain"/>
    <property type="match status" value="1"/>
</dbReference>
<dbReference type="GO" id="GO:0032153">
    <property type="term" value="C:cell division site"/>
    <property type="evidence" value="ECO:0007669"/>
    <property type="project" value="TreeGrafter"/>
</dbReference>
<keyword evidence="3" id="KW-0963">Cytoplasm</keyword>
<evidence type="ECO:0000256" key="9">
    <source>
        <dbReference type="ARBA" id="ARBA00033158"/>
    </source>
</evidence>
<evidence type="ECO:0000256" key="8">
    <source>
        <dbReference type="ARBA" id="ARBA00026068"/>
    </source>
</evidence>
<evidence type="ECO:0000256" key="4">
    <source>
        <dbReference type="ARBA" id="ARBA00022618"/>
    </source>
</evidence>
<organism evidence="10">
    <name type="scientific">hydrothermal vent metagenome</name>
    <dbReference type="NCBI Taxonomy" id="652676"/>
    <lineage>
        <taxon>unclassified sequences</taxon>
        <taxon>metagenomes</taxon>
        <taxon>ecological metagenomes</taxon>
    </lineage>
</organism>
<dbReference type="Gene3D" id="1.20.5.50">
    <property type="match status" value="1"/>
</dbReference>
<dbReference type="InterPro" id="IPR042233">
    <property type="entry name" value="Cell_div_ZapA_N"/>
</dbReference>